<reference evidence="1" key="1">
    <citation type="submission" date="2024-08" db="EMBL/GenBank/DDBJ databases">
        <authorList>
            <person name="Chaddad Z."/>
            <person name="Lamrabet M."/>
            <person name="Bouhnik O."/>
            <person name="Alami S."/>
            <person name="Wipf D."/>
            <person name="Courty P.E."/>
            <person name="Missbah El Idrissi M."/>
        </authorList>
    </citation>
    <scope>NUCLEOTIDE SEQUENCE</scope>
    <source>
        <strain evidence="1">LLZ17</strain>
    </source>
</reference>
<dbReference type="AlphaFoldDB" id="A0AB39XJC1"/>
<accession>A0AB39XJC1</accession>
<sequence>MVKTNCLIVRAYGRKLDQLRGEVSRIIGGSSKLTRARDFRFEDAAAKKSFALICENFAVPCLDA</sequence>
<protein>
    <recommendedName>
        <fullName evidence="2">Transposase</fullName>
    </recommendedName>
</protein>
<organism evidence="1">
    <name type="scientific">Bradyrhizobium sp. LLZ17</name>
    <dbReference type="NCBI Taxonomy" id="3239388"/>
    <lineage>
        <taxon>Bacteria</taxon>
        <taxon>Pseudomonadati</taxon>
        <taxon>Pseudomonadota</taxon>
        <taxon>Alphaproteobacteria</taxon>
        <taxon>Hyphomicrobiales</taxon>
        <taxon>Nitrobacteraceae</taxon>
        <taxon>Bradyrhizobium</taxon>
    </lineage>
</organism>
<dbReference type="EMBL" id="CP165734">
    <property type="protein sequence ID" value="XDV57599.1"/>
    <property type="molecule type" value="Genomic_DNA"/>
</dbReference>
<proteinExistence type="predicted"/>
<name>A0AB39XJC1_9BRAD</name>
<gene>
    <name evidence="1" type="ORF">AB8Z38_34635</name>
</gene>
<evidence type="ECO:0008006" key="2">
    <source>
        <dbReference type="Google" id="ProtNLM"/>
    </source>
</evidence>
<evidence type="ECO:0000313" key="1">
    <source>
        <dbReference type="EMBL" id="XDV57599.1"/>
    </source>
</evidence>
<dbReference type="RefSeq" id="WP_369722021.1">
    <property type="nucleotide sequence ID" value="NZ_CP165734.1"/>
</dbReference>